<dbReference type="InterPro" id="IPR056470">
    <property type="entry name" value="BesD/HalB-like"/>
</dbReference>
<name>A0ABZ2QT46_9ACTN</name>
<evidence type="ECO:0000313" key="1">
    <source>
        <dbReference type="EMBL" id="WXK76727.1"/>
    </source>
</evidence>
<proteinExistence type="predicted"/>
<sequence length="291" mass="32749">MSTLHATTLTLDQVVDTARYPLSEPESDEGRALVSRARRDLETLGCTVLPDFIHPALREGLREECSALAPRAHFDVETVNVYNIAVDTDLPADHPGRTAFERGNAFVARDRIPADSLISRLYSDRAFQRFIARCFRLPQLHELADPLSGLVLNVVEPGKEHPWHFDTNEFTVSMLTQDAQSGGVFEYCPNIRSAQDERFDDVRDVLHGRGERLVHRLPLRPGDLQLFKGRYALHRVSPVHGEVARHSAIFAYSERPGVIGSVARTRQLFGRVCPEHLAAEDRAVRSDRLLD</sequence>
<dbReference type="Gene3D" id="2.60.120.620">
    <property type="entry name" value="q2cbj1_9rhob like domain"/>
    <property type="match status" value="1"/>
</dbReference>
<evidence type="ECO:0000313" key="2">
    <source>
        <dbReference type="Proteomes" id="UP001626628"/>
    </source>
</evidence>
<organism evidence="1 2">
    <name type="scientific">Streptomyces sirii</name>
    <dbReference type="NCBI Taxonomy" id="3127701"/>
    <lineage>
        <taxon>Bacteria</taxon>
        <taxon>Bacillati</taxon>
        <taxon>Actinomycetota</taxon>
        <taxon>Actinomycetes</taxon>
        <taxon>Kitasatosporales</taxon>
        <taxon>Streptomycetaceae</taxon>
        <taxon>Streptomyces</taxon>
    </lineage>
</organism>
<dbReference type="Pfam" id="PF23169">
    <property type="entry name" value="HalD"/>
    <property type="match status" value="1"/>
</dbReference>
<accession>A0ABZ2QT46</accession>
<dbReference type="RefSeq" id="WP_399151121.1">
    <property type="nucleotide sequence ID" value="NZ_CP147982.1"/>
</dbReference>
<reference evidence="1 2" key="1">
    <citation type="submission" date="2024-03" db="EMBL/GenBank/DDBJ databases">
        <title>The complete genome of Streptomyces sirii sp.nov.</title>
        <authorList>
            <person name="Zakalyukina Y.V."/>
            <person name="Belik A.R."/>
            <person name="Biryukov M.V."/>
            <person name="Baturina O.A."/>
            <person name="Kabilov M.R."/>
        </authorList>
    </citation>
    <scope>NUCLEOTIDE SEQUENCE [LARGE SCALE GENOMIC DNA]</scope>
    <source>
        <strain evidence="1 2">BP-8</strain>
    </source>
</reference>
<dbReference type="EMBL" id="CP147982">
    <property type="protein sequence ID" value="WXK76727.1"/>
    <property type="molecule type" value="Genomic_DNA"/>
</dbReference>
<dbReference type="SUPFAM" id="SSF51197">
    <property type="entry name" value="Clavaminate synthase-like"/>
    <property type="match status" value="1"/>
</dbReference>
<dbReference type="Proteomes" id="UP001626628">
    <property type="component" value="Chromosome"/>
</dbReference>
<protein>
    <submittedName>
        <fullName evidence="1">ArpA protein</fullName>
    </submittedName>
</protein>
<keyword evidence="2" id="KW-1185">Reference proteome</keyword>
<gene>
    <name evidence="1" type="ORF">WAB15_12375</name>
</gene>